<proteinExistence type="predicted"/>
<dbReference type="Gene3D" id="3.10.450.50">
    <property type="match status" value="1"/>
</dbReference>
<name>D6TXP8_KTERA</name>
<dbReference type="OrthoDB" id="158434at2"/>
<dbReference type="InterPro" id="IPR032710">
    <property type="entry name" value="NTF2-like_dom_sf"/>
</dbReference>
<dbReference type="STRING" id="485913.Krac_4017"/>
<dbReference type="InParanoid" id="D6TXP8"/>
<organism evidence="2 3">
    <name type="scientific">Ktedonobacter racemifer DSM 44963</name>
    <dbReference type="NCBI Taxonomy" id="485913"/>
    <lineage>
        <taxon>Bacteria</taxon>
        <taxon>Bacillati</taxon>
        <taxon>Chloroflexota</taxon>
        <taxon>Ktedonobacteria</taxon>
        <taxon>Ktedonobacterales</taxon>
        <taxon>Ktedonobacteraceae</taxon>
        <taxon>Ktedonobacter</taxon>
    </lineage>
</organism>
<sequence>MNPETNKIVVRRYMEMWNTGNVILADEVLAPTWVDHAHPEVRSPEGVKQAVLKIRAAFPDFRITIENMVSEGDLVALRGTVRTEIVSRVMWFVRLDDGKMREMWTGSEISQEVLSFSAKG</sequence>
<dbReference type="InterPro" id="IPR037401">
    <property type="entry name" value="SnoaL-like"/>
</dbReference>
<evidence type="ECO:0000313" key="3">
    <source>
        <dbReference type="Proteomes" id="UP000004508"/>
    </source>
</evidence>
<dbReference type="SUPFAM" id="SSF54427">
    <property type="entry name" value="NTF2-like"/>
    <property type="match status" value="1"/>
</dbReference>
<keyword evidence="3" id="KW-1185">Reference proteome</keyword>
<dbReference type="AlphaFoldDB" id="D6TXP8"/>
<dbReference type="EMBL" id="ADVG01000003">
    <property type="protein sequence ID" value="EFH83095.1"/>
    <property type="molecule type" value="Genomic_DNA"/>
</dbReference>
<reference evidence="2" key="1">
    <citation type="journal article" date="2011" name="Stand. Genomic Sci.">
        <title>Non-contiguous finished genome sequence and contextual data of the filamentous soil bacterium Ktedonobacter racemifer type strain (SOSP1-21).</title>
        <authorList>
            <person name="Chang Y.J."/>
            <person name="Land M."/>
            <person name="Hauser L."/>
            <person name="Chertkov O."/>
            <person name="Del Rio T.G."/>
            <person name="Nolan M."/>
            <person name="Copeland A."/>
            <person name="Tice H."/>
            <person name="Cheng J.F."/>
            <person name="Lucas S."/>
            <person name="Han C."/>
            <person name="Goodwin L."/>
            <person name="Pitluck S."/>
            <person name="Ivanova N."/>
            <person name="Ovchinikova G."/>
            <person name="Pati A."/>
            <person name="Chen A."/>
            <person name="Palaniappan K."/>
            <person name="Mavromatis K."/>
            <person name="Liolios K."/>
            <person name="Brettin T."/>
            <person name="Fiebig A."/>
            <person name="Rohde M."/>
            <person name="Abt B."/>
            <person name="Goker M."/>
            <person name="Detter J.C."/>
            <person name="Woyke T."/>
            <person name="Bristow J."/>
            <person name="Eisen J.A."/>
            <person name="Markowitz V."/>
            <person name="Hugenholtz P."/>
            <person name="Kyrpides N.C."/>
            <person name="Klenk H.P."/>
            <person name="Lapidus A."/>
        </authorList>
    </citation>
    <scope>NUCLEOTIDE SEQUENCE [LARGE SCALE GENOMIC DNA]</scope>
    <source>
        <strain evidence="2">SOSP1-21</strain>
    </source>
</reference>
<feature type="domain" description="SnoaL-like" evidence="1">
    <location>
        <begin position="10"/>
        <end position="103"/>
    </location>
</feature>
<evidence type="ECO:0000313" key="2">
    <source>
        <dbReference type="EMBL" id="EFH83095.1"/>
    </source>
</evidence>
<gene>
    <name evidence="2" type="ORF">Krac_4017</name>
</gene>
<evidence type="ECO:0000259" key="1">
    <source>
        <dbReference type="Pfam" id="PF12680"/>
    </source>
</evidence>
<dbReference type="RefSeq" id="WP_007913535.1">
    <property type="nucleotide sequence ID" value="NZ_ADVG01000003.1"/>
</dbReference>
<protein>
    <recommendedName>
        <fullName evidence="1">SnoaL-like domain-containing protein</fullName>
    </recommendedName>
</protein>
<dbReference type="Pfam" id="PF12680">
    <property type="entry name" value="SnoaL_2"/>
    <property type="match status" value="1"/>
</dbReference>
<dbReference type="Proteomes" id="UP000004508">
    <property type="component" value="Unassembled WGS sequence"/>
</dbReference>
<comment type="caution">
    <text evidence="2">The sequence shown here is derived from an EMBL/GenBank/DDBJ whole genome shotgun (WGS) entry which is preliminary data.</text>
</comment>
<accession>D6TXP8</accession>
<dbReference type="eggNOG" id="COG5485">
    <property type="taxonomic scope" value="Bacteria"/>
</dbReference>